<comment type="caution">
    <text evidence="2">The sequence shown here is derived from an EMBL/GenBank/DDBJ whole genome shotgun (WGS) entry which is preliminary data.</text>
</comment>
<accession>A0A812UDS3</accession>
<organism evidence="2 3">
    <name type="scientific">Symbiodinium necroappetens</name>
    <dbReference type="NCBI Taxonomy" id="1628268"/>
    <lineage>
        <taxon>Eukaryota</taxon>
        <taxon>Sar</taxon>
        <taxon>Alveolata</taxon>
        <taxon>Dinophyceae</taxon>
        <taxon>Suessiales</taxon>
        <taxon>Symbiodiniaceae</taxon>
        <taxon>Symbiodinium</taxon>
    </lineage>
</organism>
<proteinExistence type="predicted"/>
<evidence type="ECO:0000256" key="1">
    <source>
        <dbReference type="SAM" id="MobiDB-lite"/>
    </source>
</evidence>
<reference evidence="2" key="1">
    <citation type="submission" date="2021-02" db="EMBL/GenBank/DDBJ databases">
        <authorList>
            <person name="Dougan E. K."/>
            <person name="Rhodes N."/>
            <person name="Thang M."/>
            <person name="Chan C."/>
        </authorList>
    </citation>
    <scope>NUCLEOTIDE SEQUENCE</scope>
</reference>
<dbReference type="OrthoDB" id="443367at2759"/>
<feature type="region of interest" description="Disordered" evidence="1">
    <location>
        <begin position="177"/>
        <end position="202"/>
    </location>
</feature>
<dbReference type="Proteomes" id="UP000601435">
    <property type="component" value="Unassembled WGS sequence"/>
</dbReference>
<dbReference type="EMBL" id="CAJNJA010027231">
    <property type="protein sequence ID" value="CAE7572045.1"/>
    <property type="molecule type" value="Genomic_DNA"/>
</dbReference>
<evidence type="ECO:0000313" key="2">
    <source>
        <dbReference type="EMBL" id="CAE7572045.1"/>
    </source>
</evidence>
<dbReference type="AlphaFoldDB" id="A0A812UDS3"/>
<evidence type="ECO:0000313" key="3">
    <source>
        <dbReference type="Proteomes" id="UP000601435"/>
    </source>
</evidence>
<gene>
    <name evidence="2" type="primary">eryA</name>
    <name evidence="2" type="ORF">SNEC2469_LOCUS16692</name>
</gene>
<sequence length="1173" mass="132469">MMLATARWLHTVEDVGDPSSASLPAKFVEDIKLHLQDDVWKFQDARTLALRLILKKDDIGHEDDSLSWIDENEDYRDDQWHDPTTTRHNRKRLRRSIKHSMERKARRLRGRCSLRKEREGYGKKTSYGKEGYGKSRWGKGKGYYGYAEKTLVQSFSEVNILRTPTKTAHFQLSKDEAPVITSPGHPKHEKQVQDEEEEPTSAAPLAATRRLNFNFPTAIYSEGYLCPALLSVDGDERREVSPKIPSTASVRTREPVYGCSSVCVVTLNIKEDEFCKKLNVVTTGEVAAAIQTSVLPGQLRGWDVRNHAQEASLCETQRGDELFYSSLAASYRLQVDRDFFELEKHLDMNDKELLNDLAQPQRMLNNAAIRVHVRVGYECRTIDDWDFVDAVKVSILVHWRASIVPCGNSDFYLYNDLYNYVLRRPPQLHRLIIHEWPCQGKAATPESSESFALSLEVASSCFEEQSAFKVQDTCPAGCSWQSLSMACRASGCHIQTGEDLETTFRTVLVQTYASFKEAQLEALLEAKLADELSFFHCARYSLERAKDYWKWYLYCLTFHSSDFSTDGQSWNQYPRSTTVVARIPLDIVDLALLAKFLNAQITVSRLNQPALRLPPASRGMEEVHSLHVVVHKGLWAPVLSTLDWVSCRIDRSARVGSVVEIHDNVPSHIEGFAGLLACVNSFDEVEGCYTVCNGLHQIPLHSTQIRRVLSRSADLIRRSTEVSHDVALGIPSRWYLPGEAPALRGIPDSSLEFQLLLQMVLGDVGRRLRNMRERLAGRPVRDEPLTLEDPAALGAKEFELLRHRPPTPGEPCPSCLSLPSVEQLLKGGARIWTRCPGSVNGGLFHLNRQDFVCLVATILREDGSLLFQAHTSTNQRLVEIPGDSLCLWMATQDFDPPLKWRNLREFLQVWQGESLVMIERHHKWDGWGKMRRLEQEGSDSVGLVALKYLVPYVWVGKLEEPVGGPVELFLLCAKEWFGGGFKNDCFANLAKRRRRGEGKHLPSWKDTLLFDAVVATNAASQNLLLHEAKTLTSELADLDAEEPRRDLLADETIGASPSRPRLGVYLLLAASLGDDVAQTDGANNGHWERRWLWDLRGLVAGFSENLSILEAVLSAPTLGTRLAFSVIALDAVPELLQANRDYNYDRDNILYIRFHTTDHDWGIFSLNTIQAPS</sequence>
<name>A0A812UDS3_9DINO</name>
<protein>
    <submittedName>
        <fullName evidence="2">EryA protein</fullName>
    </submittedName>
</protein>
<keyword evidence="3" id="KW-1185">Reference proteome</keyword>